<dbReference type="EMBL" id="AP008957">
    <property type="protein sequence ID" value="BAH35232.1"/>
    <property type="molecule type" value="Genomic_DNA"/>
</dbReference>
<feature type="domain" description="Solute-binding protein family 3/N-terminal" evidence="3">
    <location>
        <begin position="88"/>
        <end position="317"/>
    </location>
</feature>
<dbReference type="SMART" id="SM00062">
    <property type="entry name" value="PBPb"/>
    <property type="match status" value="1"/>
</dbReference>
<dbReference type="AlphaFoldDB" id="C0ZMH4"/>
<protein>
    <submittedName>
        <fullName evidence="4">Putative ABC transporter substrate-binding protein</fullName>
    </submittedName>
</protein>
<evidence type="ECO:0000256" key="1">
    <source>
        <dbReference type="ARBA" id="ARBA00022729"/>
    </source>
</evidence>
<sequence>MNSAHSRPPSRPDRTNRQDGLVPMTRRAVAVTAIFASSILLGSCSSQPEAPAAADTTTTVPEAFTKLPSTTAVDKCGPQSGTTLEDGVLTIATDSPAYAPWFVDNDPSNGKGLEGAVARAVVDKLGYNTDQVRFTTVAFNDALKPGPKDFDFDVNQFTISGDRRANVDFSSPYYAVAQSVIASRGSKAAGAKNLADLAGYRLGAQTGSTSLAAITDTIVPTTAPREFATTDDAKAALAAGKIDALVVDIPTGFHITENELPGSVIVGQFPRPNAVTEFFGLVLEKNSPLTECVSAAVDALYADGTLEKLATEWITDSADAPVLE</sequence>
<dbReference type="Proteomes" id="UP000002204">
    <property type="component" value="Chromosome"/>
</dbReference>
<evidence type="ECO:0000259" key="3">
    <source>
        <dbReference type="SMART" id="SM00062"/>
    </source>
</evidence>
<reference evidence="5" key="1">
    <citation type="submission" date="2005-03" db="EMBL/GenBank/DDBJ databases">
        <title>Comparison of the complete genome sequences of Rhodococcus erythropolis PR4 and Rhodococcus opacus B4.</title>
        <authorList>
            <person name="Takarada H."/>
            <person name="Sekine M."/>
            <person name="Hosoyama A."/>
            <person name="Yamada R."/>
            <person name="Fujisawa T."/>
            <person name="Omata S."/>
            <person name="Shimizu A."/>
            <person name="Tsukatani N."/>
            <person name="Tanikawa S."/>
            <person name="Fujita N."/>
            <person name="Harayama S."/>
        </authorList>
    </citation>
    <scope>NUCLEOTIDE SEQUENCE [LARGE SCALE GENOMIC DNA]</scope>
    <source>
        <strain evidence="5">PR4 / NBRC 100887</strain>
    </source>
</reference>
<dbReference type="Pfam" id="PF00497">
    <property type="entry name" value="SBP_bac_3"/>
    <property type="match status" value="1"/>
</dbReference>
<dbReference type="PANTHER" id="PTHR35936:SF17">
    <property type="entry name" value="ARGININE-BINDING EXTRACELLULAR PROTEIN ARTP"/>
    <property type="match status" value="1"/>
</dbReference>
<gene>
    <name evidence="4" type="ordered locus">RER_45240</name>
</gene>
<dbReference type="KEGG" id="rer:RER_45240"/>
<name>C0ZMH4_RHOE4</name>
<dbReference type="eggNOG" id="COG0834">
    <property type="taxonomic scope" value="Bacteria"/>
</dbReference>
<dbReference type="PANTHER" id="PTHR35936">
    <property type="entry name" value="MEMBRANE-BOUND LYTIC MUREIN TRANSGLYCOSYLASE F"/>
    <property type="match status" value="1"/>
</dbReference>
<accession>C0ZMH4</accession>
<feature type="region of interest" description="Disordered" evidence="2">
    <location>
        <begin position="1"/>
        <end position="22"/>
    </location>
</feature>
<dbReference type="InterPro" id="IPR001638">
    <property type="entry name" value="Solute-binding_3/MltF_N"/>
</dbReference>
<dbReference type="Gene3D" id="3.40.190.10">
    <property type="entry name" value="Periplasmic binding protein-like II"/>
    <property type="match status" value="2"/>
</dbReference>
<dbReference type="SUPFAM" id="SSF53850">
    <property type="entry name" value="Periplasmic binding protein-like II"/>
    <property type="match status" value="1"/>
</dbReference>
<keyword evidence="1" id="KW-0732">Signal</keyword>
<evidence type="ECO:0000256" key="2">
    <source>
        <dbReference type="SAM" id="MobiDB-lite"/>
    </source>
</evidence>
<proteinExistence type="predicted"/>
<reference evidence="4 5" key="2">
    <citation type="journal article" date="2006" name="Environ. Microbiol.">
        <title>Sequence analysis of three plasmids harboured in Rhodococcus erythropolis strain PR4.</title>
        <authorList>
            <person name="Sekine M."/>
            <person name="Tanikawa S."/>
            <person name="Omata S."/>
            <person name="Saito M."/>
            <person name="Fujisawa T."/>
            <person name="Tsukatani N."/>
            <person name="Tajima T."/>
            <person name="Sekigawa T."/>
            <person name="Kosugi H."/>
            <person name="Matsuo Y."/>
            <person name="Nishiko R."/>
            <person name="Imamura K."/>
            <person name="Ito M."/>
            <person name="Narita H."/>
            <person name="Tago S."/>
            <person name="Fujita N."/>
            <person name="Harayama S."/>
        </authorList>
    </citation>
    <scope>NUCLEOTIDE SEQUENCE [LARGE SCALE GENOMIC DNA]</scope>
    <source>
        <strain evidence="5">PR4 / NBRC 100887</strain>
    </source>
</reference>
<dbReference type="CDD" id="cd13530">
    <property type="entry name" value="PBP2_peptides_like"/>
    <property type="match status" value="1"/>
</dbReference>
<organism evidence="4 5">
    <name type="scientific">Rhodococcus erythropolis (strain PR4 / NBRC 100887)</name>
    <dbReference type="NCBI Taxonomy" id="234621"/>
    <lineage>
        <taxon>Bacteria</taxon>
        <taxon>Bacillati</taxon>
        <taxon>Actinomycetota</taxon>
        <taxon>Actinomycetes</taxon>
        <taxon>Mycobacteriales</taxon>
        <taxon>Nocardiaceae</taxon>
        <taxon>Rhodococcus</taxon>
        <taxon>Rhodococcus erythropolis group</taxon>
    </lineage>
</organism>
<evidence type="ECO:0000313" key="4">
    <source>
        <dbReference type="EMBL" id="BAH35232.1"/>
    </source>
</evidence>
<evidence type="ECO:0000313" key="5">
    <source>
        <dbReference type="Proteomes" id="UP000002204"/>
    </source>
</evidence>
<dbReference type="HOGENOM" id="CLU_019602_18_3_11"/>